<protein>
    <submittedName>
        <fullName evidence="1">P-loop containing nucleoside triphosphate hydrolase protein</fullName>
    </submittedName>
</protein>
<dbReference type="SUPFAM" id="SSF52540">
    <property type="entry name" value="P-loop containing nucleoside triphosphate hydrolases"/>
    <property type="match status" value="1"/>
</dbReference>
<dbReference type="Gene3D" id="3.40.50.300">
    <property type="entry name" value="P-loop containing nucleotide triphosphate hydrolases"/>
    <property type="match status" value="2"/>
</dbReference>
<dbReference type="InterPro" id="IPR027417">
    <property type="entry name" value="P-loop_NTPase"/>
</dbReference>
<reference evidence="1 2" key="1">
    <citation type="journal article" date="2018" name="Mol. Biol. Evol.">
        <title>Broad Genomic Sampling Reveals a Smut Pathogenic Ancestry of the Fungal Clade Ustilaginomycotina.</title>
        <authorList>
            <person name="Kijpornyongpan T."/>
            <person name="Mondo S.J."/>
            <person name="Barry K."/>
            <person name="Sandor L."/>
            <person name="Lee J."/>
            <person name="Lipzen A."/>
            <person name="Pangilinan J."/>
            <person name="LaButti K."/>
            <person name="Hainaut M."/>
            <person name="Henrissat B."/>
            <person name="Grigoriev I.V."/>
            <person name="Spatafora J.W."/>
            <person name="Aime M.C."/>
        </authorList>
    </citation>
    <scope>NUCLEOTIDE SEQUENCE [LARGE SCALE GENOMIC DNA]</scope>
    <source>
        <strain evidence="1 2">MCA 3645</strain>
    </source>
</reference>
<dbReference type="EMBL" id="KZ819191">
    <property type="protein sequence ID" value="PWZ00910.1"/>
    <property type="molecule type" value="Genomic_DNA"/>
</dbReference>
<name>A0A317XSQ4_9BASI</name>
<proteinExistence type="predicted"/>
<accession>A0A317XSQ4</accession>
<dbReference type="InParanoid" id="A0A317XSQ4"/>
<evidence type="ECO:0000313" key="1">
    <source>
        <dbReference type="EMBL" id="PWZ00910.1"/>
    </source>
</evidence>
<keyword evidence="2" id="KW-1185">Reference proteome</keyword>
<keyword evidence="1" id="KW-0378">Hydrolase</keyword>
<dbReference type="Proteomes" id="UP000246740">
    <property type="component" value="Unassembled WGS sequence"/>
</dbReference>
<organism evidence="1 2">
    <name type="scientific">Testicularia cyperi</name>
    <dbReference type="NCBI Taxonomy" id="1882483"/>
    <lineage>
        <taxon>Eukaryota</taxon>
        <taxon>Fungi</taxon>
        <taxon>Dikarya</taxon>
        <taxon>Basidiomycota</taxon>
        <taxon>Ustilaginomycotina</taxon>
        <taxon>Ustilaginomycetes</taxon>
        <taxon>Ustilaginales</taxon>
        <taxon>Anthracoideaceae</taxon>
        <taxon>Testicularia</taxon>
    </lineage>
</organism>
<dbReference type="OrthoDB" id="6362633at2759"/>
<evidence type="ECO:0000313" key="2">
    <source>
        <dbReference type="Proteomes" id="UP000246740"/>
    </source>
</evidence>
<dbReference type="STRING" id="1882483.A0A317XSQ4"/>
<sequence length="227" mass="25289">MALNAEHERVVKEHASTILARLDNHGPERRLLVGISGVPGSGKSWFAQFLAEEIDKTRPNITKIVGMDGWHLTREHLRQSQDPEMMFARRGAEFTFDAAGFAEFVDTLHQPINPDVTLLAPSFDHAVKDPCPDAVRIEPNHRIVLIEGLYCNANTGQWAKAASMMDVRYNIEVDGQVAIQRLAQRHLNAGITQTYEEGLQRASGSDMINGQWVLAHLLQPCTSIAFP</sequence>
<dbReference type="PANTHER" id="PTHR10285">
    <property type="entry name" value="URIDINE KINASE"/>
    <property type="match status" value="1"/>
</dbReference>
<dbReference type="GO" id="GO:0016787">
    <property type="term" value="F:hydrolase activity"/>
    <property type="evidence" value="ECO:0007669"/>
    <property type="project" value="UniProtKB-KW"/>
</dbReference>
<gene>
    <name evidence="1" type="ORF">BCV70DRAFT_199279</name>
</gene>
<dbReference type="AlphaFoldDB" id="A0A317XSQ4"/>
<dbReference type="FunCoup" id="A0A317XSQ4">
    <property type="interactions" value="187"/>
</dbReference>